<dbReference type="InterPro" id="IPR010598">
    <property type="entry name" value="C5-epim_C"/>
</dbReference>
<dbReference type="AlphaFoldDB" id="A0A7U4LP08"/>
<reference evidence="4 6" key="3">
    <citation type="submission" date="2019-04" db="EMBL/GenBank/DDBJ databases">
        <title>Genome sequencing of Clostridium botulinum Groups I-IV and Clostridium butyricum.</title>
        <authorList>
            <person name="Brunt J."/>
            <person name="Van Vliet A.H.M."/>
            <person name="Stringer S.C."/>
            <person name="Carter A.T."/>
            <person name="Peck M.W."/>
        </authorList>
    </citation>
    <scope>NUCLEOTIDE SEQUENCE [LARGE SCALE GENOMIC DNA]</scope>
    <source>
        <strain evidence="4 6">IFR 18/108</strain>
    </source>
</reference>
<dbReference type="PANTHER" id="PTHR30032:SF8">
    <property type="entry name" value="GERMINATION-SPECIFIC N-ACETYLMURAMOYL-L-ALANINE AMIDASE"/>
    <property type="match status" value="1"/>
</dbReference>
<sequence>MKIIKKFLVYILILNLLFVSVIVTNNKVYAKYNNQDLVNDAISRFPKEARDFNLFLADYEPCGDYLNYGNNKEILFNFKELKFDNEGMPKVKYGEGYYYNPVTLAQYSLSVYGEYLKGENTKENFLKIADKLLTLQDSRGGFLYNFQWRYYLNNYDYKPGWVSAMAQGQALSVLARAYEITGNKKYLEAGNKALNFLITPISKGGVMANLGSLSSSLKNNIIFEEYISHVPTYTLNGFMFSLLGLYDWANVDDSNKKNTAEKYFNEGIKSLTQILKYYDIGGFTCYDLGYITKNREKPHIAVNYHGVHIYLLNSLYSITNDRILYDYYKLWKAYVDTTEVDRISGVNRYETNANISKEFTKEGIDTIILASGENYADALSAVPLASKNQCPILLAESNSINSFTINEIKRLNPNKIIVIGGEGAISQKVCNDIKKTNQSIVFERIGGKDRYETSYLISSKIDSKEAFLVYGNNYADTLSIATISAIKGIPILLTQEKCIPNPIKNYIDENTQIDKYYIIGGNGVISENIESQIENTERIGGKDRYETNTKVLNRFIDELDLSKVYMAIGGPSNMDYADALSCAPLAAISKSPILLVPTTRQIPKSVTDFAYGNLQNNTNIIAIGGKAILPNYKINSIIPEK</sequence>
<gene>
    <name evidence="3" type="primary">lytC3</name>
    <name evidence="3" type="ORF">CLSPO_c31940</name>
    <name evidence="4" type="ORF">FDF70_19640</name>
</gene>
<dbReference type="KEGG" id="cld:CLSPO_c31940"/>
<organism evidence="3 5">
    <name type="scientific">Clostridium sporogenes</name>
    <dbReference type="NCBI Taxonomy" id="1509"/>
    <lineage>
        <taxon>Bacteria</taxon>
        <taxon>Bacillati</taxon>
        <taxon>Bacillota</taxon>
        <taxon>Clostridia</taxon>
        <taxon>Eubacteriales</taxon>
        <taxon>Clostridiaceae</taxon>
        <taxon>Clostridium</taxon>
    </lineage>
</organism>
<dbReference type="SUPFAM" id="SSF81853">
    <property type="entry name" value="Family 10 polysaccharide lyase"/>
    <property type="match status" value="1"/>
</dbReference>
<dbReference type="EMBL" id="CP009225">
    <property type="protein sequence ID" value="AKC63912.1"/>
    <property type="molecule type" value="Genomic_DNA"/>
</dbReference>
<dbReference type="Proteomes" id="UP000486601">
    <property type="component" value="Unassembled WGS sequence"/>
</dbReference>
<dbReference type="InterPro" id="IPR051922">
    <property type="entry name" value="Bact_Sporulation_Assoc"/>
</dbReference>
<evidence type="ECO:0000256" key="1">
    <source>
        <dbReference type="SAM" id="Phobius"/>
    </source>
</evidence>
<dbReference type="GeneID" id="92940463"/>
<reference evidence="3" key="1">
    <citation type="submission" date="2014-08" db="EMBL/GenBank/DDBJ databases">
        <authorList>
            <person name="Kubiak A."/>
            <person name="Poehlein A."/>
            <person name="Daniel R."/>
            <person name="Minton N.P."/>
        </authorList>
    </citation>
    <scope>NUCLEOTIDE SEQUENCE</scope>
    <source>
        <strain evidence="3">NCIMB 10696</strain>
    </source>
</reference>
<dbReference type="Pfam" id="PF06662">
    <property type="entry name" value="C5-epim_C"/>
    <property type="match status" value="1"/>
</dbReference>
<evidence type="ECO:0000259" key="2">
    <source>
        <dbReference type="Pfam" id="PF06662"/>
    </source>
</evidence>
<dbReference type="Pfam" id="PF04122">
    <property type="entry name" value="CW_binding_2"/>
    <property type="match status" value="3"/>
</dbReference>
<proteinExistence type="predicted"/>
<feature type="transmembrane region" description="Helical" evidence="1">
    <location>
        <begin position="7"/>
        <end position="24"/>
    </location>
</feature>
<keyword evidence="1" id="KW-0812">Transmembrane</keyword>
<protein>
    <submittedName>
        <fullName evidence="3">N-acetylmuramoyl-L-alanine amidase LytC</fullName>
        <ecNumber evidence="3">3.5.1.28</ecNumber>
    </submittedName>
</protein>
<evidence type="ECO:0000313" key="5">
    <source>
        <dbReference type="Proteomes" id="UP000033052"/>
    </source>
</evidence>
<dbReference type="EC" id="3.5.1.28" evidence="3"/>
<reference evidence="3 5" key="2">
    <citation type="journal article" date="2015" name="PLoS ONE">
        <title>A universal mariner transposon system for forward genetic studies in the genus clostridium.</title>
        <authorList>
            <person name="Zhang Y."/>
            <person name="Grosse-Honebrink A."/>
            <person name="Minton N.P."/>
        </authorList>
    </citation>
    <scope>NUCLEOTIDE SEQUENCE [LARGE SCALE GENOMIC DNA]</scope>
    <source>
        <strain evidence="3 5">NCIMB 10696</strain>
    </source>
</reference>
<dbReference type="Proteomes" id="UP000033052">
    <property type="component" value="Chromosome"/>
</dbReference>
<accession>A0A7U4LP08</accession>
<keyword evidence="3" id="KW-0378">Hydrolase</keyword>
<dbReference type="Gene3D" id="1.50.10.20">
    <property type="match status" value="1"/>
</dbReference>
<evidence type="ECO:0000313" key="3">
    <source>
        <dbReference type="EMBL" id="AKC63912.1"/>
    </source>
</evidence>
<dbReference type="PANTHER" id="PTHR30032">
    <property type="entry name" value="N-ACETYLMURAMOYL-L-ALANINE AMIDASE-RELATED"/>
    <property type="match status" value="1"/>
</dbReference>
<keyword evidence="1" id="KW-1133">Transmembrane helix</keyword>
<dbReference type="GO" id="GO:0008745">
    <property type="term" value="F:N-acetylmuramoyl-L-alanine amidase activity"/>
    <property type="evidence" value="ECO:0007669"/>
    <property type="project" value="UniProtKB-EC"/>
</dbReference>
<name>A0A7U4LP08_CLOSG</name>
<evidence type="ECO:0000313" key="4">
    <source>
        <dbReference type="EMBL" id="NFR63637.1"/>
    </source>
</evidence>
<dbReference type="Gene3D" id="3.40.50.12090">
    <property type="match status" value="2"/>
</dbReference>
<dbReference type="InterPro" id="IPR007253">
    <property type="entry name" value="Cell_wall-bd_2"/>
</dbReference>
<keyword evidence="1" id="KW-0472">Membrane</keyword>
<dbReference type="RefSeq" id="WP_050481925.1">
    <property type="nucleotide sequence ID" value="NZ_CP009225.1"/>
</dbReference>
<feature type="domain" description="D-glucuronyl C5-epimerase C-terminal" evidence="2">
    <location>
        <begin position="136"/>
        <end position="332"/>
    </location>
</feature>
<evidence type="ECO:0000313" key="6">
    <source>
        <dbReference type="Proteomes" id="UP000486601"/>
    </source>
</evidence>
<dbReference type="EMBL" id="SXCS01000019">
    <property type="protein sequence ID" value="NFR63637.1"/>
    <property type="molecule type" value="Genomic_DNA"/>
</dbReference>